<evidence type="ECO:0000313" key="3">
    <source>
        <dbReference type="Proteomes" id="UP001187531"/>
    </source>
</evidence>
<keyword evidence="3" id="KW-1185">Reference proteome</keyword>
<accession>A0AA88LCL3</accession>
<feature type="region of interest" description="Disordered" evidence="1">
    <location>
        <begin position="174"/>
        <end position="237"/>
    </location>
</feature>
<sequence length="237" mass="26443">MKPITLGYNIWVRADMHGVVCDSQVYSGKLADTSESDVRWKDKRFIQLLWTIHKGGEMTQIGRNDNDGSVTEVTCPNMVVKYNKFMGCVNKPDMLKSLYAIDRKSESGGNAYSGTSSTLQRSMSLSCSSCPLYNIATVNVFVLFKLSTIPDANTMTLKDFRCRIVTGFVGSYSCKGERGRPSRKSEVIPKFKPYVPPEKRSDQSKHLPVQDTSSPKLPVAPLNSEDISESKRNSFTD</sequence>
<organism evidence="2 3">
    <name type="scientific">Artemia franciscana</name>
    <name type="common">Brine shrimp</name>
    <name type="synonym">Artemia sanfranciscana</name>
    <dbReference type="NCBI Taxonomy" id="6661"/>
    <lineage>
        <taxon>Eukaryota</taxon>
        <taxon>Metazoa</taxon>
        <taxon>Ecdysozoa</taxon>
        <taxon>Arthropoda</taxon>
        <taxon>Crustacea</taxon>
        <taxon>Branchiopoda</taxon>
        <taxon>Anostraca</taxon>
        <taxon>Artemiidae</taxon>
        <taxon>Artemia</taxon>
    </lineage>
</organism>
<dbReference type="PANTHER" id="PTHR47272:SF1">
    <property type="entry name" value="PIGGYBAC TRANSPOSABLE ELEMENT-DERIVED PROTEIN 3-LIKE"/>
    <property type="match status" value="1"/>
</dbReference>
<dbReference type="AlphaFoldDB" id="A0AA88LCL3"/>
<feature type="compositionally biased region" description="Basic and acidic residues" evidence="1">
    <location>
        <begin position="228"/>
        <end position="237"/>
    </location>
</feature>
<comment type="caution">
    <text evidence="2">The sequence shown here is derived from an EMBL/GenBank/DDBJ whole genome shotgun (WGS) entry which is preliminary data.</text>
</comment>
<proteinExistence type="predicted"/>
<dbReference type="PANTHER" id="PTHR47272">
    <property type="entry name" value="DDE_TNP_1_7 DOMAIN-CONTAINING PROTEIN"/>
    <property type="match status" value="1"/>
</dbReference>
<reference evidence="2" key="1">
    <citation type="submission" date="2023-07" db="EMBL/GenBank/DDBJ databases">
        <title>Chromosome-level genome assembly of Artemia franciscana.</title>
        <authorList>
            <person name="Jo E."/>
        </authorList>
    </citation>
    <scope>NUCLEOTIDE SEQUENCE</scope>
    <source>
        <tissue evidence="2">Whole body</tissue>
    </source>
</reference>
<feature type="compositionally biased region" description="Basic and acidic residues" evidence="1">
    <location>
        <begin position="175"/>
        <end position="189"/>
    </location>
</feature>
<dbReference type="Proteomes" id="UP001187531">
    <property type="component" value="Unassembled WGS sequence"/>
</dbReference>
<name>A0AA88LCL3_ARTSF</name>
<gene>
    <name evidence="2" type="ORF">QYM36_000741</name>
</gene>
<evidence type="ECO:0000313" key="2">
    <source>
        <dbReference type="EMBL" id="KAK2726403.1"/>
    </source>
</evidence>
<protein>
    <recommendedName>
        <fullName evidence="4">PiggyBac transposable element-derived protein domain-containing protein</fullName>
    </recommendedName>
</protein>
<dbReference type="EMBL" id="JAVRJZ010000002">
    <property type="protein sequence ID" value="KAK2726403.1"/>
    <property type="molecule type" value="Genomic_DNA"/>
</dbReference>
<evidence type="ECO:0008006" key="4">
    <source>
        <dbReference type="Google" id="ProtNLM"/>
    </source>
</evidence>
<evidence type="ECO:0000256" key="1">
    <source>
        <dbReference type="SAM" id="MobiDB-lite"/>
    </source>
</evidence>